<evidence type="ECO:0000313" key="2">
    <source>
        <dbReference type="Proteomes" id="UP000236630"/>
    </source>
</evidence>
<organism evidence="1 2">
    <name type="scientific">Citrus unshiu</name>
    <name type="common">Satsuma mandarin</name>
    <name type="synonym">Citrus nobilis var. unshiu</name>
    <dbReference type="NCBI Taxonomy" id="55188"/>
    <lineage>
        <taxon>Eukaryota</taxon>
        <taxon>Viridiplantae</taxon>
        <taxon>Streptophyta</taxon>
        <taxon>Embryophyta</taxon>
        <taxon>Tracheophyta</taxon>
        <taxon>Spermatophyta</taxon>
        <taxon>Magnoliopsida</taxon>
        <taxon>eudicotyledons</taxon>
        <taxon>Gunneridae</taxon>
        <taxon>Pentapetalae</taxon>
        <taxon>rosids</taxon>
        <taxon>malvids</taxon>
        <taxon>Sapindales</taxon>
        <taxon>Rutaceae</taxon>
        <taxon>Aurantioideae</taxon>
        <taxon>Citrus</taxon>
    </lineage>
</organism>
<accession>A0A2H5QWI9</accession>
<evidence type="ECO:0000313" key="1">
    <source>
        <dbReference type="EMBL" id="GAY68984.1"/>
    </source>
</evidence>
<keyword evidence="2" id="KW-1185">Reference proteome</keyword>
<reference evidence="1 2" key="1">
    <citation type="journal article" date="2017" name="Front. Genet.">
        <title>Draft sequencing of the heterozygous diploid genome of Satsuma (Citrus unshiu Marc.) using a hybrid assembly approach.</title>
        <authorList>
            <person name="Shimizu T."/>
            <person name="Tanizawa Y."/>
            <person name="Mochizuki T."/>
            <person name="Nagasaki H."/>
            <person name="Yoshioka T."/>
            <person name="Toyoda A."/>
            <person name="Fujiyama A."/>
            <person name="Kaminuma E."/>
            <person name="Nakamura Y."/>
        </authorList>
    </citation>
    <scope>NUCLEOTIDE SEQUENCE [LARGE SCALE GENOMIC DNA]</scope>
    <source>
        <strain evidence="2">cv. Miyagawa wase</strain>
    </source>
</reference>
<gene>
    <name evidence="1" type="ORF">CUMW_268470</name>
</gene>
<dbReference type="Proteomes" id="UP000236630">
    <property type="component" value="Unassembled WGS sequence"/>
</dbReference>
<comment type="caution">
    <text evidence="1">The sequence shown here is derived from an EMBL/GenBank/DDBJ whole genome shotgun (WGS) entry which is preliminary data.</text>
</comment>
<name>A0A2H5QWI9_CITUN</name>
<sequence>MFANQGPLNKNVHCVFSRISVLAIIMDTMNVKKKVWQHTSDWEVLWDSIVIAETISKNQEANDCQEDVQKPN</sequence>
<dbReference type="AlphaFoldDB" id="A0A2H5QWI9"/>
<proteinExistence type="predicted"/>
<dbReference type="EMBL" id="BDQV01001043">
    <property type="protein sequence ID" value="GAY68984.1"/>
    <property type="molecule type" value="Genomic_DNA"/>
</dbReference>
<protein>
    <submittedName>
        <fullName evidence="1">Uncharacterized protein</fullName>
    </submittedName>
</protein>